<dbReference type="OrthoDB" id="2322499at2759"/>
<dbReference type="Proteomes" id="UP000001861">
    <property type="component" value="Unassembled WGS sequence"/>
</dbReference>
<reference evidence="1 2" key="1">
    <citation type="journal article" date="2010" name="Proc. Natl. Acad. Sci. U.S.A.">
        <title>Insights into evolution of multicellular fungi from the assembled chromosomes of the mushroom Coprinopsis cinerea (Coprinus cinereus).</title>
        <authorList>
            <person name="Stajich J.E."/>
            <person name="Wilke S.K."/>
            <person name="Ahren D."/>
            <person name="Au C.H."/>
            <person name="Birren B.W."/>
            <person name="Borodovsky M."/>
            <person name="Burns C."/>
            <person name="Canback B."/>
            <person name="Casselton L.A."/>
            <person name="Cheng C.K."/>
            <person name="Deng J."/>
            <person name="Dietrich F.S."/>
            <person name="Fargo D.C."/>
            <person name="Farman M.L."/>
            <person name="Gathman A.C."/>
            <person name="Goldberg J."/>
            <person name="Guigo R."/>
            <person name="Hoegger P.J."/>
            <person name="Hooker J.B."/>
            <person name="Huggins A."/>
            <person name="James T.Y."/>
            <person name="Kamada T."/>
            <person name="Kilaru S."/>
            <person name="Kodira C."/>
            <person name="Kues U."/>
            <person name="Kupfer D."/>
            <person name="Kwan H.S."/>
            <person name="Lomsadze A."/>
            <person name="Li W."/>
            <person name="Lilly W.W."/>
            <person name="Ma L.J."/>
            <person name="Mackey A.J."/>
            <person name="Manning G."/>
            <person name="Martin F."/>
            <person name="Muraguchi H."/>
            <person name="Natvig D.O."/>
            <person name="Palmerini H."/>
            <person name="Ramesh M.A."/>
            <person name="Rehmeyer C.J."/>
            <person name="Roe B.A."/>
            <person name="Shenoy N."/>
            <person name="Stanke M."/>
            <person name="Ter-Hovhannisyan V."/>
            <person name="Tunlid A."/>
            <person name="Velagapudi R."/>
            <person name="Vision T.J."/>
            <person name="Zeng Q."/>
            <person name="Zolan M.E."/>
            <person name="Pukkila P.J."/>
        </authorList>
    </citation>
    <scope>NUCLEOTIDE SEQUENCE [LARGE SCALE GENOMIC DNA]</scope>
    <source>
        <strain evidence="2">Okayama-7 / 130 / ATCC MYA-4618 / FGSC 9003</strain>
    </source>
</reference>
<proteinExistence type="predicted"/>
<name>D6RKV5_COPC7</name>
<gene>
    <name evidence="1" type="ORF">CC1G_13853</name>
</gene>
<dbReference type="AlphaFoldDB" id="D6RKV5"/>
<dbReference type="EMBL" id="AACS02000002">
    <property type="protein sequence ID" value="EFI28324.1"/>
    <property type="molecule type" value="Genomic_DNA"/>
</dbReference>
<keyword evidence="2" id="KW-1185">Reference proteome</keyword>
<dbReference type="RefSeq" id="XP_002911818.1">
    <property type="nucleotide sequence ID" value="XM_002911772.1"/>
</dbReference>
<protein>
    <submittedName>
        <fullName evidence="1">Uncharacterized protein</fullName>
    </submittedName>
</protein>
<accession>D6RKV5</accession>
<dbReference type="GeneID" id="9378916"/>
<evidence type="ECO:0000313" key="1">
    <source>
        <dbReference type="EMBL" id="EFI28324.1"/>
    </source>
</evidence>
<dbReference type="OMA" id="ALVWFHC"/>
<comment type="caution">
    <text evidence="1">The sequence shown here is derived from an EMBL/GenBank/DDBJ whole genome shotgun (WGS) entry which is preliminary data.</text>
</comment>
<dbReference type="eggNOG" id="ENOG502RBMG">
    <property type="taxonomic scope" value="Eukaryota"/>
</dbReference>
<dbReference type="InParanoid" id="D6RKV5"/>
<dbReference type="HOGENOM" id="CLU_524790_0_0_1"/>
<evidence type="ECO:0000313" key="2">
    <source>
        <dbReference type="Proteomes" id="UP000001861"/>
    </source>
</evidence>
<sequence length="519" mass="60016">MISFVSPNYEDEVEAKITHVTEIRYYPPSGRARDMGCLRSMYEKHKAAMLPLRDNEKGLKKYIEEQREILSGYRRFISALRRWEDNYPGDKVAYADQKRRDQELIYMSYLEKLGFKDEAEMMGLSALQTLPRFRNWEKITPQVIEIMTEVRETLAKKSRDEAMALAKRKKEESIQMRLAHLNAVREYYVLRHRHEIVPNVVDLAIAEPFFSLITGTPYDEPVTSKEFIPLLDHIPRISQEWREAAMDLLLGLMAQPSGSGGTLNKGKEKDKRFSPDRSVLDRATTFFSCIWCTEILAYPTVLTHPCVSQKRRSTAKSDDRGAPSDSGDFFLNYWDVTIWNRSHDQLEYDHETSECAKHLVTLCGKDPASLTLEAMDQLDVRFECLRCHKPNFKEGRLVMNWRNALMHEFKKHSEQDTFKTGWLLLSDEDTVTAKAKEVIAAQKNGLNVPPQYYCVECSFSHIEDGQIFYPPGRYPPPLKGPDSKCSRNHDMSHGVFEQHRYPRNVKVAGFVGDTLPVKI</sequence>
<dbReference type="VEuPathDB" id="FungiDB:CC1G_13853"/>
<organism evidence="1 2">
    <name type="scientific">Coprinopsis cinerea (strain Okayama-7 / 130 / ATCC MYA-4618 / FGSC 9003)</name>
    <name type="common">Inky cap fungus</name>
    <name type="synonym">Hormographiella aspergillata</name>
    <dbReference type="NCBI Taxonomy" id="240176"/>
    <lineage>
        <taxon>Eukaryota</taxon>
        <taxon>Fungi</taxon>
        <taxon>Dikarya</taxon>
        <taxon>Basidiomycota</taxon>
        <taxon>Agaricomycotina</taxon>
        <taxon>Agaricomycetes</taxon>
        <taxon>Agaricomycetidae</taxon>
        <taxon>Agaricales</taxon>
        <taxon>Agaricineae</taxon>
        <taxon>Psathyrellaceae</taxon>
        <taxon>Coprinopsis</taxon>
    </lineage>
</organism>
<dbReference type="KEGG" id="cci:CC1G_13853"/>